<keyword evidence="2" id="KW-1185">Reference proteome</keyword>
<dbReference type="AlphaFoldDB" id="L0DFN1"/>
<dbReference type="OrthoDB" id="7215872at2"/>
<protein>
    <submittedName>
        <fullName evidence="1">Uncharacterized protein</fullName>
    </submittedName>
</protein>
<dbReference type="KEGG" id="saci:Sinac_3188"/>
<dbReference type="RefSeq" id="WP_015246607.1">
    <property type="nucleotide sequence ID" value="NC_019892.1"/>
</dbReference>
<evidence type="ECO:0000313" key="2">
    <source>
        <dbReference type="Proteomes" id="UP000010798"/>
    </source>
</evidence>
<organism evidence="1 2">
    <name type="scientific">Singulisphaera acidiphila (strain ATCC BAA-1392 / DSM 18658 / VKM B-2454 / MOB10)</name>
    <dbReference type="NCBI Taxonomy" id="886293"/>
    <lineage>
        <taxon>Bacteria</taxon>
        <taxon>Pseudomonadati</taxon>
        <taxon>Planctomycetota</taxon>
        <taxon>Planctomycetia</taxon>
        <taxon>Isosphaerales</taxon>
        <taxon>Isosphaeraceae</taxon>
        <taxon>Singulisphaera</taxon>
    </lineage>
</organism>
<reference evidence="1 2" key="1">
    <citation type="submission" date="2012-02" db="EMBL/GenBank/DDBJ databases">
        <title>Complete sequence of chromosome of Singulisphaera acidiphila DSM 18658.</title>
        <authorList>
            <consortium name="US DOE Joint Genome Institute (JGI-PGF)"/>
            <person name="Lucas S."/>
            <person name="Copeland A."/>
            <person name="Lapidus A."/>
            <person name="Glavina del Rio T."/>
            <person name="Dalin E."/>
            <person name="Tice H."/>
            <person name="Bruce D."/>
            <person name="Goodwin L."/>
            <person name="Pitluck S."/>
            <person name="Peters L."/>
            <person name="Ovchinnikova G."/>
            <person name="Chertkov O."/>
            <person name="Kyrpides N."/>
            <person name="Mavromatis K."/>
            <person name="Ivanova N."/>
            <person name="Brettin T."/>
            <person name="Detter J.C."/>
            <person name="Han C."/>
            <person name="Larimer F."/>
            <person name="Land M."/>
            <person name="Hauser L."/>
            <person name="Markowitz V."/>
            <person name="Cheng J.-F."/>
            <person name="Hugenholtz P."/>
            <person name="Woyke T."/>
            <person name="Wu D."/>
            <person name="Tindall B."/>
            <person name="Pomrenke H."/>
            <person name="Brambilla E."/>
            <person name="Klenk H.-P."/>
            <person name="Eisen J.A."/>
        </authorList>
    </citation>
    <scope>NUCLEOTIDE SEQUENCE [LARGE SCALE GENOMIC DNA]</scope>
    <source>
        <strain evidence="2">ATCC BAA-1392 / DSM 18658 / VKM B-2454 / MOB10</strain>
    </source>
</reference>
<name>L0DFN1_SINAD</name>
<dbReference type="HOGENOM" id="CLU_2636111_0_0_0"/>
<proteinExistence type="predicted"/>
<dbReference type="EMBL" id="CP003364">
    <property type="protein sequence ID" value="AGA27461.1"/>
    <property type="molecule type" value="Genomic_DNA"/>
</dbReference>
<gene>
    <name evidence="1" type="ordered locus">Sinac_3188</name>
</gene>
<sequence length="77" mass="8532">MLAEVAVDFPPGAVNTDGTGLYCGDQDLFAFLIDPIGWTDIDDQGVRARPLRLELRGWEAIRRRLDVLVPGRASCLF</sequence>
<evidence type="ECO:0000313" key="1">
    <source>
        <dbReference type="EMBL" id="AGA27461.1"/>
    </source>
</evidence>
<accession>L0DFN1</accession>
<dbReference type="Proteomes" id="UP000010798">
    <property type="component" value="Chromosome"/>
</dbReference>